<feature type="coiled-coil region" evidence="1">
    <location>
        <begin position="176"/>
        <end position="214"/>
    </location>
</feature>
<keyword evidence="4" id="KW-1185">Reference proteome</keyword>
<keyword evidence="1" id="KW-0175">Coiled coil</keyword>
<feature type="coiled-coil region" evidence="1">
    <location>
        <begin position="92"/>
        <end position="119"/>
    </location>
</feature>
<dbReference type="Gene3D" id="1.10.287.1490">
    <property type="match status" value="1"/>
</dbReference>
<dbReference type="EMBL" id="JAUSVR010000010">
    <property type="protein sequence ID" value="MDQ0512233.1"/>
    <property type="molecule type" value="Genomic_DNA"/>
</dbReference>
<comment type="caution">
    <text evidence="3">The sequence shown here is derived from an EMBL/GenBank/DDBJ whole genome shotgun (WGS) entry which is preliminary data.</text>
</comment>
<organism evidence="3 4">
    <name type="scientific">Ancylobacter amanitiformis</name>
    <dbReference type="NCBI Taxonomy" id="217069"/>
    <lineage>
        <taxon>Bacteria</taxon>
        <taxon>Pseudomonadati</taxon>
        <taxon>Pseudomonadota</taxon>
        <taxon>Alphaproteobacteria</taxon>
        <taxon>Hyphomicrobiales</taxon>
        <taxon>Xanthobacteraceae</taxon>
        <taxon>Ancylobacter</taxon>
    </lineage>
</organism>
<sequence length="470" mass="51153">MIEAIMYCAIGFLAATLLALLALPAVWRRAVRLTRRRIENALPVTLAEIQADKDEARAAFATTVRRLEMDVDQLRTRLAGQWSEIARQSAELASRQARLDEASTRLAALESEHAGLVARDRMLADDLAARSLELDETRALFENTRADLASTGSQLEEATARQDELKFEHIALATLRDTLKDRIADLERHVSAANAQLANERSSLQSTSESLSAEIARGRAIRQRLEDTEHEFGTISAEAATLRAHIASLQLRADALQDRTRKAETRRDSVEQEAARVTSQALAARESAESAARQANDTSEMLRAEKAMLEGALAKARDDRTQLQERLDTLQPAARTPDEPAGIALLRERLSDIAAEMAHLTATLEGPGSAVDALLAGAPPSLAGAAPTLADRIRTLREGATRRSDGRSELARADAARLETTRLEPTRLEPTLAEADEVGLALRSIERTAKELGSRDIAPENGQKDRAVAG</sequence>
<feature type="coiled-coil region" evidence="1">
    <location>
        <begin position="239"/>
        <end position="326"/>
    </location>
</feature>
<evidence type="ECO:0000313" key="3">
    <source>
        <dbReference type="EMBL" id="MDQ0512233.1"/>
    </source>
</evidence>
<feature type="region of interest" description="Disordered" evidence="2">
    <location>
        <begin position="450"/>
        <end position="470"/>
    </location>
</feature>
<dbReference type="RefSeq" id="WP_306890908.1">
    <property type="nucleotide sequence ID" value="NZ_JAUSVR010000010.1"/>
</dbReference>
<reference evidence="3 4" key="1">
    <citation type="submission" date="2023-07" db="EMBL/GenBank/DDBJ databases">
        <title>Genomic Encyclopedia of Type Strains, Phase IV (KMG-IV): sequencing the most valuable type-strain genomes for metagenomic binning, comparative biology and taxonomic classification.</title>
        <authorList>
            <person name="Goeker M."/>
        </authorList>
    </citation>
    <scope>NUCLEOTIDE SEQUENCE [LARGE SCALE GENOMIC DNA]</scope>
    <source>
        <strain evidence="3 4">DSM 15561</strain>
    </source>
</reference>
<proteinExistence type="predicted"/>
<evidence type="ECO:0000256" key="1">
    <source>
        <dbReference type="SAM" id="Coils"/>
    </source>
</evidence>
<gene>
    <name evidence="3" type="ORF">QOZ99_003135</name>
</gene>
<name>A0ABU0LUE9_9HYPH</name>
<dbReference type="Proteomes" id="UP001235094">
    <property type="component" value="Unassembled WGS sequence"/>
</dbReference>
<protein>
    <submittedName>
        <fullName evidence="3">Nuclease with TOPRIM domain</fullName>
    </submittedName>
</protein>
<evidence type="ECO:0000256" key="2">
    <source>
        <dbReference type="SAM" id="MobiDB-lite"/>
    </source>
</evidence>
<evidence type="ECO:0000313" key="4">
    <source>
        <dbReference type="Proteomes" id="UP001235094"/>
    </source>
</evidence>
<accession>A0ABU0LUE9</accession>